<accession>A0A830HQL6</accession>
<evidence type="ECO:0000256" key="11">
    <source>
        <dbReference type="SAM" id="SignalP"/>
    </source>
</evidence>
<evidence type="ECO:0000313" key="13">
    <source>
        <dbReference type="EMBL" id="GHP07277.1"/>
    </source>
</evidence>
<dbReference type="Pfam" id="PF12037">
    <property type="entry name" value="ATAD3_N"/>
    <property type="match status" value="1"/>
</dbReference>
<dbReference type="Pfam" id="PF00004">
    <property type="entry name" value="AAA"/>
    <property type="match status" value="1"/>
</dbReference>
<sequence length="612" mass="66464">MPFMSSPPSRRGYLLSLASSLLLPVSSCESSSSSSSSSSKYAPSAFDPEALERGAKALREIANSTHAKKVLEVTQQQEKTREQEEKTKQAEYSAAQAQFNVEREKVQWEEQRKTMQQQNQQKAQLAQYEDELARKRMGAEHEAARERNAETVAMQEESTRKQEALRQQTELAIQAERRMTDERKAELDKDVARAKALAEAEGRANEAKLAEDVNRRLLGDRLEAQRKQALESINATFQHLGKAAMTLLTDRQKLVSFAAGTTALALGVFGARESARVTGRVVERMLGTPPLVRETSRRRMLGLLPGTGLRDAGASGGAAAAASADAKSSVLRNVVLAPTMESRLNTLANFTASARRHGVPYRHMLFYGPPGTGKTLAARQMARYSGLEYAVLSGGDVAPLGNDAVTQLHSVFDWSESSSKGVLLFVDEADAFLRRRDTANVSEGVRAALNVMLSRTGGASKDFVLVLATNRPEDLDEALLDRVDEVLEFDLPGTAEREEMLRLFMKRYLTDPPSSSVGISGYFKGIKSQSDPVELDGISDGDIAEAAVDLNGLSGREVEKVVIAMQAAAYGSGDAKLTLDAFRNVVKTKIQEKSSKLAFVDIGDAAGAALSS</sequence>
<evidence type="ECO:0000259" key="12">
    <source>
        <dbReference type="SMART" id="SM00382"/>
    </source>
</evidence>
<dbReference type="InterPro" id="IPR021911">
    <property type="entry name" value="ATAD3_N"/>
</dbReference>
<feature type="compositionally biased region" description="Basic and acidic residues" evidence="10">
    <location>
        <begin position="78"/>
        <end position="89"/>
    </location>
</feature>
<evidence type="ECO:0000256" key="7">
    <source>
        <dbReference type="ARBA" id="ARBA00023128"/>
    </source>
</evidence>
<dbReference type="InterPro" id="IPR027417">
    <property type="entry name" value="P-loop_NTPase"/>
</dbReference>
<evidence type="ECO:0000256" key="2">
    <source>
        <dbReference type="ARBA" id="ARBA00004436"/>
    </source>
</evidence>
<dbReference type="EMBL" id="BNJQ01000016">
    <property type="protein sequence ID" value="GHP07277.1"/>
    <property type="molecule type" value="Genomic_DNA"/>
</dbReference>
<feature type="region of interest" description="Disordered" evidence="10">
    <location>
        <begin position="27"/>
        <end position="46"/>
    </location>
</feature>
<keyword evidence="7" id="KW-0496">Mitochondrion</keyword>
<dbReference type="Proteomes" id="UP000660262">
    <property type="component" value="Unassembled WGS sequence"/>
</dbReference>
<dbReference type="InterPro" id="IPR003593">
    <property type="entry name" value="AAA+_ATPase"/>
</dbReference>
<dbReference type="PANTHER" id="PTHR23075">
    <property type="entry name" value="PUTATIVE ATP-ASE"/>
    <property type="match status" value="1"/>
</dbReference>
<dbReference type="GO" id="GO:0007005">
    <property type="term" value="P:mitochondrion organization"/>
    <property type="evidence" value="ECO:0007669"/>
    <property type="project" value="TreeGrafter"/>
</dbReference>
<evidence type="ECO:0000256" key="4">
    <source>
        <dbReference type="ARBA" id="ARBA00022792"/>
    </source>
</evidence>
<dbReference type="GO" id="GO:0016887">
    <property type="term" value="F:ATP hydrolysis activity"/>
    <property type="evidence" value="ECO:0007669"/>
    <property type="project" value="InterPro"/>
</dbReference>
<evidence type="ECO:0000256" key="9">
    <source>
        <dbReference type="ARBA" id="ARBA00023271"/>
    </source>
</evidence>
<feature type="region of interest" description="Disordered" evidence="10">
    <location>
        <begin position="72"/>
        <end position="92"/>
    </location>
</feature>
<feature type="compositionally biased region" description="Low complexity" evidence="10">
    <location>
        <begin position="27"/>
        <end position="39"/>
    </location>
</feature>
<evidence type="ECO:0000256" key="3">
    <source>
        <dbReference type="ARBA" id="ARBA00022741"/>
    </source>
</evidence>
<name>A0A830HQL6_9CHLO</name>
<keyword evidence="8" id="KW-0472">Membrane</keyword>
<evidence type="ECO:0000256" key="10">
    <source>
        <dbReference type="SAM" id="MobiDB-lite"/>
    </source>
</evidence>
<dbReference type="PANTHER" id="PTHR23075:SF0">
    <property type="entry name" value="ATPASE FAMILY AAA DOMAIN-CONTAINING PROTEIN 3"/>
    <property type="match status" value="1"/>
</dbReference>
<organism evidence="13 14">
    <name type="scientific">Pycnococcus provasolii</name>
    <dbReference type="NCBI Taxonomy" id="41880"/>
    <lineage>
        <taxon>Eukaryota</taxon>
        <taxon>Viridiplantae</taxon>
        <taxon>Chlorophyta</taxon>
        <taxon>Pseudoscourfieldiophyceae</taxon>
        <taxon>Pseudoscourfieldiales</taxon>
        <taxon>Pycnococcaceae</taxon>
        <taxon>Pycnococcus</taxon>
    </lineage>
</organism>
<feature type="chain" id="PRO_5033028517" description="AAA+ ATPase domain-containing protein" evidence="11">
    <location>
        <begin position="29"/>
        <end position="612"/>
    </location>
</feature>
<dbReference type="GO" id="GO:0005743">
    <property type="term" value="C:mitochondrial inner membrane"/>
    <property type="evidence" value="ECO:0007669"/>
    <property type="project" value="UniProtKB-SubCell"/>
</dbReference>
<protein>
    <recommendedName>
        <fullName evidence="12">AAA+ ATPase domain-containing protein</fullName>
    </recommendedName>
</protein>
<proteinExistence type="predicted"/>
<dbReference type="GO" id="GO:0005524">
    <property type="term" value="F:ATP binding"/>
    <property type="evidence" value="ECO:0007669"/>
    <property type="project" value="UniProtKB-KW"/>
</dbReference>
<dbReference type="OrthoDB" id="199596at2759"/>
<feature type="domain" description="AAA+ ATPase" evidence="12">
    <location>
        <begin position="360"/>
        <end position="493"/>
    </location>
</feature>
<keyword evidence="5" id="KW-0067">ATP-binding</keyword>
<evidence type="ECO:0000313" key="14">
    <source>
        <dbReference type="Proteomes" id="UP000660262"/>
    </source>
</evidence>
<keyword evidence="6" id="KW-0175">Coiled coil</keyword>
<dbReference type="SUPFAM" id="SSF52540">
    <property type="entry name" value="P-loop containing nucleoside triphosphate hydrolases"/>
    <property type="match status" value="1"/>
</dbReference>
<evidence type="ECO:0000256" key="6">
    <source>
        <dbReference type="ARBA" id="ARBA00023054"/>
    </source>
</evidence>
<dbReference type="Gene3D" id="3.40.50.300">
    <property type="entry name" value="P-loop containing nucleotide triphosphate hydrolases"/>
    <property type="match status" value="1"/>
</dbReference>
<keyword evidence="11" id="KW-0732">Signal</keyword>
<comment type="subcellular location">
    <subcellularLocation>
        <location evidence="1">Mitochondrion inner membrane</location>
    </subcellularLocation>
    <subcellularLocation>
        <location evidence="2">Mitochondrion matrix</location>
        <location evidence="2">Mitochondrion nucleoid</location>
    </subcellularLocation>
</comment>
<feature type="signal peptide" evidence="11">
    <location>
        <begin position="1"/>
        <end position="28"/>
    </location>
</feature>
<dbReference type="AlphaFoldDB" id="A0A830HQL6"/>
<gene>
    <name evidence="13" type="ORF">PPROV_000601800</name>
</gene>
<keyword evidence="14" id="KW-1185">Reference proteome</keyword>
<comment type="caution">
    <text evidence="13">The sequence shown here is derived from an EMBL/GenBank/DDBJ whole genome shotgun (WGS) entry which is preliminary data.</text>
</comment>
<reference evidence="13" key="1">
    <citation type="submission" date="2020-10" db="EMBL/GenBank/DDBJ databases">
        <title>Unveiling of a novel bifunctional photoreceptor, Dualchrome1, isolated from a cosmopolitan green alga.</title>
        <authorList>
            <person name="Suzuki S."/>
            <person name="Kawachi M."/>
        </authorList>
    </citation>
    <scope>NUCLEOTIDE SEQUENCE</scope>
    <source>
        <strain evidence="13">NIES 2893</strain>
    </source>
</reference>
<evidence type="ECO:0000256" key="5">
    <source>
        <dbReference type="ARBA" id="ARBA00022840"/>
    </source>
</evidence>
<evidence type="ECO:0000256" key="8">
    <source>
        <dbReference type="ARBA" id="ARBA00023136"/>
    </source>
</evidence>
<dbReference type="GO" id="GO:0042645">
    <property type="term" value="C:mitochondrial nucleoid"/>
    <property type="evidence" value="ECO:0007669"/>
    <property type="project" value="UniProtKB-SubCell"/>
</dbReference>
<dbReference type="GO" id="GO:0008270">
    <property type="term" value="F:zinc ion binding"/>
    <property type="evidence" value="ECO:0007669"/>
    <property type="project" value="TreeGrafter"/>
</dbReference>
<evidence type="ECO:0000256" key="1">
    <source>
        <dbReference type="ARBA" id="ARBA00004273"/>
    </source>
</evidence>
<dbReference type="InterPro" id="IPR003959">
    <property type="entry name" value="ATPase_AAA_core"/>
</dbReference>
<keyword evidence="3" id="KW-0547">Nucleotide-binding</keyword>
<dbReference type="SMART" id="SM00382">
    <property type="entry name" value="AAA"/>
    <property type="match status" value="1"/>
</dbReference>
<keyword evidence="9" id="KW-1135">Mitochondrion nucleoid</keyword>
<keyword evidence="4" id="KW-0999">Mitochondrion inner membrane</keyword>